<reference evidence="1 3" key="1">
    <citation type="journal article" date="2015" name="Genome Biol. Evol.">
        <title>Comparative Genomics of a Bacterivorous Green Alga Reveals Evolutionary Causalities and Consequences of Phago-Mixotrophic Mode of Nutrition.</title>
        <authorList>
            <person name="Burns J.A."/>
            <person name="Paasch A."/>
            <person name="Narechania A."/>
            <person name="Kim E."/>
        </authorList>
    </citation>
    <scope>NUCLEOTIDE SEQUENCE [LARGE SCALE GENOMIC DNA]</scope>
    <source>
        <strain evidence="1">PLY_AMNH</strain>
    </source>
</reference>
<name>A0AAE0LLQ9_9CHLO</name>
<evidence type="ECO:0000313" key="1">
    <source>
        <dbReference type="EMBL" id="KAK3289802.1"/>
    </source>
</evidence>
<evidence type="ECO:0000313" key="2">
    <source>
        <dbReference type="EMBL" id="KAK3290059.1"/>
    </source>
</evidence>
<gene>
    <name evidence="2" type="ORF">CYMTET_2527</name>
    <name evidence="1" type="ORF">CYMTET_2786</name>
</gene>
<dbReference type="EMBL" id="LGRX02000005">
    <property type="protein sequence ID" value="KAK3290059.1"/>
    <property type="molecule type" value="Genomic_DNA"/>
</dbReference>
<proteinExistence type="predicted"/>
<dbReference type="Proteomes" id="UP001190700">
    <property type="component" value="Unassembled WGS sequence"/>
</dbReference>
<sequence length="122" mass="13571">MCADREAGDVCDVAFSKNAPIGAEQGYLVRSFVNEKFDVMSRDAVHANFKAVDGTWDWEKIGDWNVPFAEIYKEYLRWTGTTVSKAKFGRILNAEIPLVSANRDGGTTACRLGLMKKDAAKF</sequence>
<organism evidence="1 3">
    <name type="scientific">Cymbomonas tetramitiformis</name>
    <dbReference type="NCBI Taxonomy" id="36881"/>
    <lineage>
        <taxon>Eukaryota</taxon>
        <taxon>Viridiplantae</taxon>
        <taxon>Chlorophyta</taxon>
        <taxon>Pyramimonadophyceae</taxon>
        <taxon>Pyramimonadales</taxon>
        <taxon>Pyramimonadaceae</taxon>
        <taxon>Cymbomonas</taxon>
    </lineage>
</organism>
<reference evidence="1" key="2">
    <citation type="submission" date="2023-06" db="EMBL/GenBank/DDBJ databases">
        <title>Long-read-based genome assembly of the green algal bacterivore Cymbomonas tetramitiformis.</title>
        <authorList>
            <person name="Gyaltshen Y."/>
            <person name="Rozenberg A."/>
            <person name="Paasch A."/>
            <person name="Burns J.A."/>
            <person name="Warring S."/>
            <person name="Larson R."/>
            <person name="Maurer-Alcala X."/>
            <person name="Dacks J."/>
            <person name="Kim E."/>
        </authorList>
    </citation>
    <scope>NUCLEOTIDE SEQUENCE</scope>
    <source>
        <strain evidence="1">PLY_AMNH</strain>
    </source>
</reference>
<dbReference type="EMBL" id="LGRX02000029">
    <property type="protein sequence ID" value="KAK3289802.1"/>
    <property type="molecule type" value="Genomic_DNA"/>
</dbReference>
<dbReference type="AlphaFoldDB" id="A0AAE0LLQ9"/>
<accession>A0AAE0LLQ9</accession>
<evidence type="ECO:0000313" key="3">
    <source>
        <dbReference type="Proteomes" id="UP001190700"/>
    </source>
</evidence>
<protein>
    <submittedName>
        <fullName evidence="1">Uncharacterized protein</fullName>
    </submittedName>
</protein>
<comment type="caution">
    <text evidence="1">The sequence shown here is derived from an EMBL/GenBank/DDBJ whole genome shotgun (WGS) entry which is preliminary data.</text>
</comment>
<keyword evidence="3" id="KW-1185">Reference proteome</keyword>